<organism evidence="2 3">
    <name type="scientific">Dactylonectria estremocensis</name>
    <dbReference type="NCBI Taxonomy" id="1079267"/>
    <lineage>
        <taxon>Eukaryota</taxon>
        <taxon>Fungi</taxon>
        <taxon>Dikarya</taxon>
        <taxon>Ascomycota</taxon>
        <taxon>Pezizomycotina</taxon>
        <taxon>Sordariomycetes</taxon>
        <taxon>Hypocreomycetidae</taxon>
        <taxon>Hypocreales</taxon>
        <taxon>Nectriaceae</taxon>
        <taxon>Dactylonectria</taxon>
    </lineage>
</organism>
<dbReference type="Proteomes" id="UP000717696">
    <property type="component" value="Unassembled WGS sequence"/>
</dbReference>
<protein>
    <submittedName>
        <fullName evidence="2">Uncharacterized protein</fullName>
    </submittedName>
</protein>
<feature type="chain" id="PRO_5040160878" evidence="1">
    <location>
        <begin position="18"/>
        <end position="462"/>
    </location>
</feature>
<accession>A0A9P9D8X0</accession>
<reference evidence="2" key="1">
    <citation type="journal article" date="2021" name="Nat. Commun.">
        <title>Genetic determinants of endophytism in the Arabidopsis root mycobiome.</title>
        <authorList>
            <person name="Mesny F."/>
            <person name="Miyauchi S."/>
            <person name="Thiergart T."/>
            <person name="Pickel B."/>
            <person name="Atanasova L."/>
            <person name="Karlsson M."/>
            <person name="Huettel B."/>
            <person name="Barry K.W."/>
            <person name="Haridas S."/>
            <person name="Chen C."/>
            <person name="Bauer D."/>
            <person name="Andreopoulos W."/>
            <person name="Pangilinan J."/>
            <person name="LaButti K."/>
            <person name="Riley R."/>
            <person name="Lipzen A."/>
            <person name="Clum A."/>
            <person name="Drula E."/>
            <person name="Henrissat B."/>
            <person name="Kohler A."/>
            <person name="Grigoriev I.V."/>
            <person name="Martin F.M."/>
            <person name="Hacquard S."/>
        </authorList>
    </citation>
    <scope>NUCLEOTIDE SEQUENCE</scope>
    <source>
        <strain evidence="2">MPI-CAGE-AT-0021</strain>
    </source>
</reference>
<dbReference type="OrthoDB" id="10018600at2759"/>
<keyword evidence="3" id="KW-1185">Reference proteome</keyword>
<name>A0A9P9D8X0_9HYPO</name>
<evidence type="ECO:0000313" key="2">
    <source>
        <dbReference type="EMBL" id="KAH7114940.1"/>
    </source>
</evidence>
<evidence type="ECO:0000313" key="3">
    <source>
        <dbReference type="Proteomes" id="UP000717696"/>
    </source>
</evidence>
<keyword evidence="1" id="KW-0732">Signal</keyword>
<dbReference type="EMBL" id="JAGMUU010000040">
    <property type="protein sequence ID" value="KAH7114940.1"/>
    <property type="molecule type" value="Genomic_DNA"/>
</dbReference>
<dbReference type="AlphaFoldDB" id="A0A9P9D8X0"/>
<proteinExistence type="predicted"/>
<comment type="caution">
    <text evidence="2">The sequence shown here is derived from an EMBL/GenBank/DDBJ whole genome shotgun (WGS) entry which is preliminary data.</text>
</comment>
<gene>
    <name evidence="2" type="ORF">B0J13DRAFT_655671</name>
</gene>
<evidence type="ECO:0000256" key="1">
    <source>
        <dbReference type="SAM" id="SignalP"/>
    </source>
</evidence>
<sequence>MAPSYLVLAALVRAAVASITIEDPSDVILPSDWAADDALWADYDISPLNGQPRDLATAYTFDKGRNTVKHRKLSTDQNDTCVVVVSDGAHLTATQVDILKTGYSSNLNEASFYGFNAAVNVANASTAYLHHVNITVHNGAANVYGYGSETEVHVNDAWLYSSGPVAHGLYASGNATIIGRNIKHYSGGTRSSAFSGDGPAGYIWVYDSTSHCAGRGSATYYALGTIYAENVISHSENGPVLFSDGAQSAELVNCDATAGLLGGVAMFSSSTRISGAKLKLKDSKITTLGETIPGLWFGNLIASVEINNSQINHSSGVLVAANYSQITQEFDHYAGYEENSNLSPAKVTVKVVDSALDGDLVAYNGSSISFALTSYSSWVGAAYSGYGKGIFNVALDKSSNWTLTKTTTVQNLTDSDTTFSNIHSNGFNLYYNSSAIKSRWLKGRTVKLNGGGSAKPISRRST</sequence>
<feature type="signal peptide" evidence="1">
    <location>
        <begin position="1"/>
        <end position="17"/>
    </location>
</feature>